<accession>A0A292IIX2</accession>
<dbReference type="GO" id="GO:0003678">
    <property type="term" value="F:DNA helicase activity"/>
    <property type="evidence" value="ECO:0007669"/>
    <property type="project" value="InterPro"/>
</dbReference>
<evidence type="ECO:0000256" key="2">
    <source>
        <dbReference type="ARBA" id="ARBA00022763"/>
    </source>
</evidence>
<comment type="domain">
    <text evidence="6">Has three domains with a flexible linker between the domains II and III and assumes an 'L' shape. Domain III is highly mobile and contacts RuvB.</text>
</comment>
<dbReference type="InterPro" id="IPR013849">
    <property type="entry name" value="DNA_helicase_Holl-junc_RuvA_I"/>
</dbReference>
<dbReference type="GO" id="GO:0000400">
    <property type="term" value="F:four-way junction DNA binding"/>
    <property type="evidence" value="ECO:0007669"/>
    <property type="project" value="UniProtKB-UniRule"/>
</dbReference>
<sequence>MIANLFGYIRYAGKTRLIVDVNHISYWVNVHENHNFKTSDEKGVKINCFQIKQLGKNNIITEEIYGFDSIEKSNFFRDLLSCQGIGPKTALQIMQNDLNLIQSLIRDSDSNGLNQLPGINAKTAHTLVGHSWKPWMLGTSYKKQNDKHQRTKIEQNNFDALSVNTIYQEPDFNQTFMEISDTLKSLGYKDNLIHDTLIEMDIAQNDDVAYCVSEAIKRIALKEENECHSS</sequence>
<keyword evidence="1 6" id="KW-0963">Cytoplasm</keyword>
<organism evidence="8 9">
    <name type="scientific">Mycoplasma amphoriforme A39</name>
    <dbReference type="NCBI Taxonomy" id="572419"/>
    <lineage>
        <taxon>Bacteria</taxon>
        <taxon>Bacillati</taxon>
        <taxon>Mycoplasmatota</taxon>
        <taxon>Mollicutes</taxon>
        <taxon>Mycoplasmataceae</taxon>
        <taxon>Mycoplasma</taxon>
    </lineage>
</organism>
<comment type="similarity">
    <text evidence="6">Belongs to the RuvA family.</text>
</comment>
<dbReference type="KEGG" id="mamp:MAMA39_05150"/>
<dbReference type="AlphaFoldDB" id="A0A292IIX2"/>
<dbReference type="GO" id="GO:0006281">
    <property type="term" value="P:DNA repair"/>
    <property type="evidence" value="ECO:0007669"/>
    <property type="project" value="UniProtKB-UniRule"/>
</dbReference>
<evidence type="ECO:0000313" key="8">
    <source>
        <dbReference type="EMBL" id="CDN40633.1"/>
    </source>
</evidence>
<dbReference type="InterPro" id="IPR010994">
    <property type="entry name" value="RuvA_2-like"/>
</dbReference>
<evidence type="ECO:0000256" key="4">
    <source>
        <dbReference type="ARBA" id="ARBA00023172"/>
    </source>
</evidence>
<evidence type="ECO:0000256" key="5">
    <source>
        <dbReference type="ARBA" id="ARBA00023204"/>
    </source>
</evidence>
<dbReference type="Proteomes" id="UP000261764">
    <property type="component" value="Chromosome I"/>
</dbReference>
<dbReference type="Pfam" id="PF01330">
    <property type="entry name" value="RuvA_N"/>
    <property type="match status" value="1"/>
</dbReference>
<feature type="domain" description="DNA helicase Holliday junction RuvA type" evidence="7">
    <location>
        <begin position="1"/>
        <end position="47"/>
    </location>
</feature>
<proteinExistence type="inferred from homology"/>
<keyword evidence="2 6" id="KW-0227">DNA damage</keyword>
<dbReference type="Gene3D" id="1.10.150.20">
    <property type="entry name" value="5' to 3' exonuclease, C-terminal subdomain"/>
    <property type="match status" value="1"/>
</dbReference>
<comment type="caution">
    <text evidence="6">Lacks conserved residue(s) required for the propagation of feature annotation.</text>
</comment>
<keyword evidence="9" id="KW-1185">Reference proteome</keyword>
<evidence type="ECO:0000313" key="9">
    <source>
        <dbReference type="Proteomes" id="UP000261764"/>
    </source>
</evidence>
<dbReference type="SUPFAM" id="SSF47781">
    <property type="entry name" value="RuvA domain 2-like"/>
    <property type="match status" value="1"/>
</dbReference>
<dbReference type="HAMAP" id="MF_00031">
    <property type="entry name" value="DNA_HJ_migration_RuvA"/>
    <property type="match status" value="1"/>
</dbReference>
<dbReference type="GO" id="GO:0006310">
    <property type="term" value="P:DNA recombination"/>
    <property type="evidence" value="ECO:0007669"/>
    <property type="project" value="UniProtKB-UniRule"/>
</dbReference>
<comment type="subcellular location">
    <subcellularLocation>
        <location evidence="6">Cytoplasm</location>
    </subcellularLocation>
</comment>
<keyword evidence="3 6" id="KW-0238">DNA-binding</keyword>
<dbReference type="GO" id="GO:0005737">
    <property type="term" value="C:cytoplasm"/>
    <property type="evidence" value="ECO:0007669"/>
    <property type="project" value="UniProtKB-SubCell"/>
</dbReference>
<gene>
    <name evidence="6" type="primary">ruvA</name>
    <name evidence="8" type="ORF">MAMA39_05150</name>
</gene>
<dbReference type="GO" id="GO:0048476">
    <property type="term" value="C:Holliday junction resolvase complex"/>
    <property type="evidence" value="ECO:0007669"/>
    <property type="project" value="UniProtKB-UniRule"/>
</dbReference>
<name>A0A292IIX2_9MOLU</name>
<evidence type="ECO:0000259" key="7">
    <source>
        <dbReference type="Pfam" id="PF01330"/>
    </source>
</evidence>
<reference evidence="8 9" key="1">
    <citation type="journal article" date="2015" name="Clin. Infect. Dis.">
        <title>Genomic Investigations unmask Mycoplasma amphoriforme, a new respiratory pathogen.</title>
        <authorList>
            <person name="Gillespie S.H."/>
            <person name="Ling C.L."/>
            <person name="Oravcova K."/>
            <person name="Pinheiro M."/>
            <person name="Wells L."/>
            <person name="Bryant J.M."/>
            <person name="McHugh T.D."/>
            <person name="Bebear C."/>
            <person name="Webster D."/>
            <person name="Harris S.R."/>
            <person name="Seth-Smith H.M."/>
            <person name="Thomson N.R."/>
        </authorList>
    </citation>
    <scope>NUCLEOTIDE SEQUENCE [LARGE SCALE GENOMIC DNA]</scope>
    <source>
        <strain evidence="8 9">A39</strain>
    </source>
</reference>
<evidence type="ECO:0000256" key="1">
    <source>
        <dbReference type="ARBA" id="ARBA00022490"/>
    </source>
</evidence>
<dbReference type="NCBIfam" id="TIGR00084">
    <property type="entry name" value="ruvA"/>
    <property type="match status" value="1"/>
</dbReference>
<evidence type="ECO:0000256" key="6">
    <source>
        <dbReference type="HAMAP-Rule" id="MF_00031"/>
    </source>
</evidence>
<dbReference type="InterPro" id="IPR000085">
    <property type="entry name" value="RuvA"/>
</dbReference>
<comment type="subunit">
    <text evidence="6">Homotetramer. Forms an RuvA(8)-RuvB(12)-Holliday junction (HJ) complex. HJ DNA is sandwiched between 2 RuvA tetramers; dsDNA enters through RuvA and exits via RuvB. An RuvB hexamer assembles on each DNA strand where it exits the tetramer. Each RuvB hexamer is contacted by two RuvA subunits (via domain III) on 2 adjacent RuvB subunits; this complex drives branch migration. In the full resolvosome a probable DNA-RuvA(4)-RuvB(12)-RuvC(2) complex forms which resolves the HJ.</text>
</comment>
<protein>
    <recommendedName>
        <fullName evidence="6">Holliday junction branch migration complex subunit RuvA</fullName>
    </recommendedName>
</protein>
<evidence type="ECO:0000256" key="3">
    <source>
        <dbReference type="ARBA" id="ARBA00023125"/>
    </source>
</evidence>
<keyword evidence="5 6" id="KW-0234">DNA repair</keyword>
<dbReference type="Pfam" id="PF14520">
    <property type="entry name" value="HHH_5"/>
    <property type="match status" value="1"/>
</dbReference>
<dbReference type="EMBL" id="HG937516">
    <property type="protein sequence ID" value="CDN40633.1"/>
    <property type="molecule type" value="Genomic_DNA"/>
</dbReference>
<feature type="region of interest" description="Domain III" evidence="6">
    <location>
        <begin position="163"/>
        <end position="230"/>
    </location>
</feature>
<keyword evidence="4 6" id="KW-0233">DNA recombination</keyword>
<dbReference type="RefSeq" id="WP_343251258.1">
    <property type="nucleotide sequence ID" value="NZ_HG937516.1"/>
</dbReference>
<comment type="function">
    <text evidence="6">The RuvA-RuvB-RuvC complex processes Holliday junction (HJ) DNA during genetic recombination and DNA repair, while the RuvA-RuvB complex plays an important role in the rescue of blocked DNA replication forks via replication fork reversal (RFR). RuvA specifically binds to HJ cruciform DNA, conferring on it an open structure. The RuvB hexamer acts as an ATP-dependent pump, pulling dsDNA into and through the RuvAB complex. HJ branch migration allows RuvC to scan DNA until it finds its consensus sequence, where it cleaves and resolves the cruciform DNA.</text>
</comment>